<name>A0A414PS63_FUSMR</name>
<protein>
    <submittedName>
        <fullName evidence="1">Uncharacterized protein</fullName>
    </submittedName>
</protein>
<gene>
    <name evidence="1" type="ORF">DW663_08655</name>
</gene>
<evidence type="ECO:0000313" key="1">
    <source>
        <dbReference type="EMBL" id="RHF71405.1"/>
    </source>
</evidence>
<dbReference type="RefSeq" id="WP_005884091.1">
    <property type="nucleotide sequence ID" value="NZ_CABMMQ010000001.1"/>
</dbReference>
<proteinExistence type="predicted"/>
<dbReference type="Proteomes" id="UP000284676">
    <property type="component" value="Unassembled WGS sequence"/>
</dbReference>
<sequence length="155" mass="17952">MFKKLVILILILSTTTFAKIMVKVYEPIRFKDINSSEIGNIVTGEGIIEIFTDNFEEDFGKKVILKFPSDGLMTNSKKWLNVDKYMIDEGNREIDIIQERRRVKVYAILKKTQIDDKTYTAEQLEGEYVGYAPVIVEVYGRLIKNLESDNKNSEE</sequence>
<evidence type="ECO:0000313" key="2">
    <source>
        <dbReference type="Proteomes" id="UP000284676"/>
    </source>
</evidence>
<organism evidence="1 2">
    <name type="scientific">Fusobacterium mortiferum</name>
    <dbReference type="NCBI Taxonomy" id="850"/>
    <lineage>
        <taxon>Bacteria</taxon>
        <taxon>Fusobacteriati</taxon>
        <taxon>Fusobacteriota</taxon>
        <taxon>Fusobacteriia</taxon>
        <taxon>Fusobacteriales</taxon>
        <taxon>Fusobacteriaceae</taxon>
        <taxon>Fusobacterium</taxon>
    </lineage>
</organism>
<dbReference type="EMBL" id="QRHL01000015">
    <property type="protein sequence ID" value="RHF71405.1"/>
    <property type="molecule type" value="Genomic_DNA"/>
</dbReference>
<reference evidence="1 2" key="1">
    <citation type="submission" date="2018-08" db="EMBL/GenBank/DDBJ databases">
        <title>A genome reference for cultivated species of the human gut microbiota.</title>
        <authorList>
            <person name="Zou Y."/>
            <person name="Xue W."/>
            <person name="Luo G."/>
        </authorList>
    </citation>
    <scope>NUCLEOTIDE SEQUENCE [LARGE SCALE GENOMIC DNA]</scope>
    <source>
        <strain evidence="1 2">AM25-1</strain>
    </source>
</reference>
<comment type="caution">
    <text evidence="1">The sequence shown here is derived from an EMBL/GenBank/DDBJ whole genome shotgun (WGS) entry which is preliminary data.</text>
</comment>
<accession>A0A414PS63</accession>
<dbReference type="AlphaFoldDB" id="A0A414PS63"/>
<dbReference type="GeneID" id="62763087"/>